<dbReference type="EMBL" id="JBBLZC010000021">
    <property type="protein sequence ID" value="MEK0085074.1"/>
    <property type="molecule type" value="Genomic_DNA"/>
</dbReference>
<reference evidence="2 3" key="1">
    <citation type="submission" date="2024-01" db="EMBL/GenBank/DDBJ databases">
        <title>Multi-omics insights into the function and evolution of sodium benzoate biodegradation pathways in Benzoatithermus flavus gen. nov., sp. nov. from hot spring.</title>
        <authorList>
            <person name="Hu C.-J."/>
            <person name="Li W.-J."/>
        </authorList>
    </citation>
    <scope>NUCLEOTIDE SEQUENCE [LARGE SCALE GENOMIC DNA]</scope>
    <source>
        <strain evidence="2 3">SYSU G07066</strain>
    </source>
</reference>
<dbReference type="InterPro" id="IPR006016">
    <property type="entry name" value="UspA"/>
</dbReference>
<feature type="domain" description="UspA" evidence="1">
    <location>
        <begin position="20"/>
        <end position="155"/>
    </location>
</feature>
<dbReference type="Pfam" id="PF00582">
    <property type="entry name" value="Usp"/>
    <property type="match status" value="1"/>
</dbReference>
<gene>
    <name evidence="2" type="ORF">U1T56_18125</name>
</gene>
<dbReference type="Proteomes" id="UP001375743">
    <property type="component" value="Unassembled WGS sequence"/>
</dbReference>
<dbReference type="CDD" id="cd00293">
    <property type="entry name" value="USP-like"/>
    <property type="match status" value="1"/>
</dbReference>
<evidence type="ECO:0000313" key="3">
    <source>
        <dbReference type="Proteomes" id="UP001375743"/>
    </source>
</evidence>
<evidence type="ECO:0000313" key="2">
    <source>
        <dbReference type="EMBL" id="MEK0085074.1"/>
    </source>
</evidence>
<keyword evidence="3" id="KW-1185">Reference proteome</keyword>
<protein>
    <submittedName>
        <fullName evidence="2">Universal stress protein</fullName>
    </submittedName>
</protein>
<comment type="caution">
    <text evidence="2">The sequence shown here is derived from an EMBL/GenBank/DDBJ whole genome shotgun (WGS) entry which is preliminary data.</text>
</comment>
<evidence type="ECO:0000259" key="1">
    <source>
        <dbReference type="Pfam" id="PF00582"/>
    </source>
</evidence>
<proteinExistence type="predicted"/>
<dbReference type="Gene3D" id="3.40.50.620">
    <property type="entry name" value="HUPs"/>
    <property type="match status" value="1"/>
</dbReference>
<dbReference type="RefSeq" id="WP_418160921.1">
    <property type="nucleotide sequence ID" value="NZ_JBBLZC010000021.1"/>
</dbReference>
<organism evidence="2 3">
    <name type="scientific">Benzoatithermus flavus</name>
    <dbReference type="NCBI Taxonomy" id="3108223"/>
    <lineage>
        <taxon>Bacteria</taxon>
        <taxon>Pseudomonadati</taxon>
        <taxon>Pseudomonadota</taxon>
        <taxon>Alphaproteobacteria</taxon>
        <taxon>Geminicoccales</taxon>
        <taxon>Geminicoccaceae</taxon>
        <taxon>Benzoatithermus</taxon>
    </lineage>
</organism>
<accession>A0ABU8XVI4</accession>
<name>A0ABU8XVI4_9PROT</name>
<dbReference type="InterPro" id="IPR014729">
    <property type="entry name" value="Rossmann-like_a/b/a_fold"/>
</dbReference>
<sequence length="168" mass="18510">MSEPASPAPEQQRPATPRVFLVVVDETEEMRNALRYACRRAQHTNGRVALLHVIEPAEFQHWLGVERVMEEEARAEAEQRMQTLAAEVFAQTGTMPAVHIREGKRADELVALLQEEPSISLLVLATASGSSNPGPLVTFLLGNLGRRIRIPVTLVPGELSIEEIDALT</sequence>
<dbReference type="SUPFAM" id="SSF52402">
    <property type="entry name" value="Adenine nucleotide alpha hydrolases-like"/>
    <property type="match status" value="1"/>
</dbReference>